<sequence length="280" mass="29553">MSKRALCMGINNYPGTHMDLNGCVNDANDWAAELAGRGFAVSKLLDQQATKAAMVHDIQALIAGGVSGDVLVITYSGHGTYVPDTNGDEIDGLDEALCPYDIQTGGGPLIDDEINTLFSARKAGVRLLLISDSCHSGTVTRAAAADPDADDALRPRFMPMGNWLAADKLPHGISGQPLTTVPVTSGGSPFAGALSRMMGDLLLAGCKEGPNNFSYDARISGRPCGAFTYYALKTLKLLPANATYAQWHAAITPGFLPSASYPQSPQIFGSDDARKRQIFT</sequence>
<organism evidence="2 3">
    <name type="scientific">Accumulibacter regalis</name>
    <dbReference type="NCBI Taxonomy" id="522306"/>
    <lineage>
        <taxon>Bacteria</taxon>
        <taxon>Pseudomonadati</taxon>
        <taxon>Pseudomonadota</taxon>
        <taxon>Betaproteobacteria</taxon>
        <taxon>Candidatus Accumulibacter</taxon>
    </lineage>
</organism>
<evidence type="ECO:0000313" key="3">
    <source>
        <dbReference type="Proteomes" id="UP000022141"/>
    </source>
</evidence>
<dbReference type="GO" id="GO:0006508">
    <property type="term" value="P:proteolysis"/>
    <property type="evidence" value="ECO:0007669"/>
    <property type="project" value="InterPro"/>
</dbReference>
<dbReference type="PANTHER" id="PTHR48104:SF30">
    <property type="entry name" value="METACASPASE-1"/>
    <property type="match status" value="1"/>
</dbReference>
<dbReference type="PANTHER" id="PTHR48104">
    <property type="entry name" value="METACASPASE-4"/>
    <property type="match status" value="1"/>
</dbReference>
<protein>
    <recommendedName>
        <fullName evidence="1">Peptidase C14 caspase domain-containing protein</fullName>
    </recommendedName>
</protein>
<dbReference type="InterPro" id="IPR050452">
    <property type="entry name" value="Metacaspase"/>
</dbReference>
<dbReference type="GO" id="GO:0005737">
    <property type="term" value="C:cytoplasm"/>
    <property type="evidence" value="ECO:0007669"/>
    <property type="project" value="TreeGrafter"/>
</dbReference>
<dbReference type="InterPro" id="IPR011600">
    <property type="entry name" value="Pept_C14_caspase"/>
</dbReference>
<evidence type="ECO:0000259" key="1">
    <source>
        <dbReference type="Pfam" id="PF00656"/>
    </source>
</evidence>
<gene>
    <name evidence="2" type="ORF">AW11_03791</name>
</gene>
<name>A0A011NPB6_ACCRE</name>
<accession>A0A011NPB6</accession>
<dbReference type="InterPro" id="IPR029030">
    <property type="entry name" value="Caspase-like_dom_sf"/>
</dbReference>
<proteinExistence type="predicted"/>
<dbReference type="STRING" id="1454004.AW11_03791"/>
<dbReference type="Pfam" id="PF00656">
    <property type="entry name" value="Peptidase_C14"/>
    <property type="match status" value="1"/>
</dbReference>
<feature type="domain" description="Peptidase C14 caspase" evidence="1">
    <location>
        <begin position="3"/>
        <end position="162"/>
    </location>
</feature>
<dbReference type="eggNOG" id="COG4249">
    <property type="taxonomic scope" value="Bacteria"/>
</dbReference>
<comment type="caution">
    <text evidence="2">The sequence shown here is derived from an EMBL/GenBank/DDBJ whole genome shotgun (WGS) entry which is preliminary data.</text>
</comment>
<dbReference type="Gene3D" id="3.40.50.1460">
    <property type="match status" value="1"/>
</dbReference>
<dbReference type="AlphaFoldDB" id="A0A011NPB6"/>
<dbReference type="SUPFAM" id="SSF52129">
    <property type="entry name" value="Caspase-like"/>
    <property type="match status" value="1"/>
</dbReference>
<reference evidence="2" key="1">
    <citation type="submission" date="2014-02" db="EMBL/GenBank/DDBJ databases">
        <title>Expanding our view of genomic diversity in Candidatus Accumulibacter clades.</title>
        <authorList>
            <person name="Skennerton C.T."/>
            <person name="Barr J.J."/>
            <person name="Slater F.R."/>
            <person name="Bond P.L."/>
            <person name="Tyson G.W."/>
        </authorList>
    </citation>
    <scope>NUCLEOTIDE SEQUENCE [LARGE SCALE GENOMIC DNA]</scope>
</reference>
<dbReference type="EMBL" id="JEMY01000066">
    <property type="protein sequence ID" value="EXI84613.1"/>
    <property type="molecule type" value="Genomic_DNA"/>
</dbReference>
<evidence type="ECO:0000313" key="2">
    <source>
        <dbReference type="EMBL" id="EXI84613.1"/>
    </source>
</evidence>
<dbReference type="Proteomes" id="UP000022141">
    <property type="component" value="Unassembled WGS sequence"/>
</dbReference>
<keyword evidence="3" id="KW-1185">Reference proteome</keyword>
<dbReference type="GO" id="GO:0004197">
    <property type="term" value="F:cysteine-type endopeptidase activity"/>
    <property type="evidence" value="ECO:0007669"/>
    <property type="project" value="InterPro"/>
</dbReference>